<protein>
    <recommendedName>
        <fullName evidence="1">NAD(P)-binding domain-containing protein</fullName>
    </recommendedName>
</protein>
<sequence length="251" mass="27128">MVRVLLLGGHGKVALHMTRLLAAHNHKISSVIRNPDHAIEISDQYPENPSLIEPVVASIEETDEEGAKELMKGVEWVIWSAGAGGKGGPERTKAVDEIAAKRFIKAALLAPSVTKFLMVSASSSRRSPASYWTDSDRVAFKKTWDSIGVYSEAKTVADEYLYNESRKSSKPIWVDICLRPGSLSDSHGTGKVDLGKAKLVGSVPREDVAAVAVELLEKETGGGLWVDLIGGSEPISPAVERVVSQRITSRE</sequence>
<proteinExistence type="predicted"/>
<dbReference type="PANTHER" id="PTHR15020:SF50">
    <property type="entry name" value="UPF0659 PROTEIN YMR090W"/>
    <property type="match status" value="1"/>
</dbReference>
<comment type="caution">
    <text evidence="2">The sequence shown here is derived from an EMBL/GenBank/DDBJ whole genome shotgun (WGS) entry which is preliminary data.</text>
</comment>
<dbReference type="Proteomes" id="UP001150238">
    <property type="component" value="Unassembled WGS sequence"/>
</dbReference>
<dbReference type="InterPro" id="IPR036291">
    <property type="entry name" value="NAD(P)-bd_dom_sf"/>
</dbReference>
<dbReference type="PANTHER" id="PTHR15020">
    <property type="entry name" value="FLAVIN REDUCTASE-RELATED"/>
    <property type="match status" value="1"/>
</dbReference>
<dbReference type="Pfam" id="PF13460">
    <property type="entry name" value="NAD_binding_10"/>
    <property type="match status" value="1"/>
</dbReference>
<accession>A0A9W9A6S3</accession>
<gene>
    <name evidence="2" type="ORF">C8J55DRAFT_431985</name>
</gene>
<name>A0A9W9A6S3_9AGAR</name>
<evidence type="ECO:0000313" key="2">
    <source>
        <dbReference type="EMBL" id="KAJ4475904.1"/>
    </source>
</evidence>
<dbReference type="EMBL" id="JANVFS010000021">
    <property type="protein sequence ID" value="KAJ4475904.1"/>
    <property type="molecule type" value="Genomic_DNA"/>
</dbReference>
<evidence type="ECO:0000313" key="3">
    <source>
        <dbReference type="Proteomes" id="UP001150238"/>
    </source>
</evidence>
<reference evidence="2" key="1">
    <citation type="submission" date="2022-08" db="EMBL/GenBank/DDBJ databases">
        <authorList>
            <consortium name="DOE Joint Genome Institute"/>
            <person name="Min B."/>
            <person name="Riley R."/>
            <person name="Sierra-Patev S."/>
            <person name="Naranjo-Ortiz M."/>
            <person name="Looney B."/>
            <person name="Konkel Z."/>
            <person name="Slot J.C."/>
            <person name="Sakamoto Y."/>
            <person name="Steenwyk J.L."/>
            <person name="Rokas A."/>
            <person name="Carro J."/>
            <person name="Camarero S."/>
            <person name="Ferreira P."/>
            <person name="Molpeceres G."/>
            <person name="Ruiz-Duenas F.J."/>
            <person name="Serrano A."/>
            <person name="Henrissat B."/>
            <person name="Drula E."/>
            <person name="Hughes K.W."/>
            <person name="Mata J.L."/>
            <person name="Ishikawa N.K."/>
            <person name="Vargas-Isla R."/>
            <person name="Ushijima S."/>
            <person name="Smith C.A."/>
            <person name="Ahrendt S."/>
            <person name="Andreopoulos W."/>
            <person name="He G."/>
            <person name="Labutti K."/>
            <person name="Lipzen A."/>
            <person name="Ng V."/>
            <person name="Sandor L."/>
            <person name="Barry K."/>
            <person name="Martinez A.T."/>
            <person name="Xiao Y."/>
            <person name="Gibbons J.G."/>
            <person name="Terashima K."/>
            <person name="Hibbett D.S."/>
            <person name="Grigoriev I.V."/>
        </authorList>
    </citation>
    <scope>NUCLEOTIDE SEQUENCE</scope>
    <source>
        <strain evidence="2">Sp2 HRB7682 ss15</strain>
    </source>
</reference>
<dbReference type="Gene3D" id="3.40.50.720">
    <property type="entry name" value="NAD(P)-binding Rossmann-like Domain"/>
    <property type="match status" value="1"/>
</dbReference>
<dbReference type="InterPro" id="IPR016040">
    <property type="entry name" value="NAD(P)-bd_dom"/>
</dbReference>
<organism evidence="2 3">
    <name type="scientific">Lentinula lateritia</name>
    <dbReference type="NCBI Taxonomy" id="40482"/>
    <lineage>
        <taxon>Eukaryota</taxon>
        <taxon>Fungi</taxon>
        <taxon>Dikarya</taxon>
        <taxon>Basidiomycota</taxon>
        <taxon>Agaricomycotina</taxon>
        <taxon>Agaricomycetes</taxon>
        <taxon>Agaricomycetidae</taxon>
        <taxon>Agaricales</taxon>
        <taxon>Marasmiineae</taxon>
        <taxon>Omphalotaceae</taxon>
        <taxon>Lentinula</taxon>
    </lineage>
</organism>
<feature type="domain" description="NAD(P)-binding" evidence="1">
    <location>
        <begin position="8"/>
        <end position="218"/>
    </location>
</feature>
<reference evidence="2" key="2">
    <citation type="journal article" date="2023" name="Proc. Natl. Acad. Sci. U.S.A.">
        <title>A global phylogenomic analysis of the shiitake genus Lentinula.</title>
        <authorList>
            <person name="Sierra-Patev S."/>
            <person name="Min B."/>
            <person name="Naranjo-Ortiz M."/>
            <person name="Looney B."/>
            <person name="Konkel Z."/>
            <person name="Slot J.C."/>
            <person name="Sakamoto Y."/>
            <person name="Steenwyk J.L."/>
            <person name="Rokas A."/>
            <person name="Carro J."/>
            <person name="Camarero S."/>
            <person name="Ferreira P."/>
            <person name="Molpeceres G."/>
            <person name="Ruiz-Duenas F.J."/>
            <person name="Serrano A."/>
            <person name="Henrissat B."/>
            <person name="Drula E."/>
            <person name="Hughes K.W."/>
            <person name="Mata J.L."/>
            <person name="Ishikawa N.K."/>
            <person name="Vargas-Isla R."/>
            <person name="Ushijima S."/>
            <person name="Smith C.A."/>
            <person name="Donoghue J."/>
            <person name="Ahrendt S."/>
            <person name="Andreopoulos W."/>
            <person name="He G."/>
            <person name="LaButti K."/>
            <person name="Lipzen A."/>
            <person name="Ng V."/>
            <person name="Riley R."/>
            <person name="Sandor L."/>
            <person name="Barry K."/>
            <person name="Martinez A.T."/>
            <person name="Xiao Y."/>
            <person name="Gibbons J.G."/>
            <person name="Terashima K."/>
            <person name="Grigoriev I.V."/>
            <person name="Hibbett D."/>
        </authorList>
    </citation>
    <scope>NUCLEOTIDE SEQUENCE</scope>
    <source>
        <strain evidence="2">Sp2 HRB7682 ss15</strain>
    </source>
</reference>
<dbReference type="AlphaFoldDB" id="A0A9W9A6S3"/>
<evidence type="ECO:0000259" key="1">
    <source>
        <dbReference type="Pfam" id="PF13460"/>
    </source>
</evidence>
<dbReference type="SUPFAM" id="SSF51735">
    <property type="entry name" value="NAD(P)-binding Rossmann-fold domains"/>
    <property type="match status" value="1"/>
</dbReference>